<dbReference type="AlphaFoldDB" id="A0A9D2GHN8"/>
<dbReference type="PROSITE" id="PS51935">
    <property type="entry name" value="NLPC_P60"/>
    <property type="match status" value="1"/>
</dbReference>
<dbReference type="GO" id="GO:0006508">
    <property type="term" value="P:proteolysis"/>
    <property type="evidence" value="ECO:0007669"/>
    <property type="project" value="UniProtKB-KW"/>
</dbReference>
<dbReference type="SMART" id="SM00287">
    <property type="entry name" value="SH3b"/>
    <property type="match status" value="2"/>
</dbReference>
<evidence type="ECO:0000256" key="2">
    <source>
        <dbReference type="ARBA" id="ARBA00022670"/>
    </source>
</evidence>
<accession>A0A9D2GHN8</accession>
<name>A0A9D2GHN8_9FIRM</name>
<dbReference type="InterPro" id="IPR000064">
    <property type="entry name" value="NLP_P60_dom"/>
</dbReference>
<feature type="chain" id="PRO_5038362556" evidence="7">
    <location>
        <begin position="22"/>
        <end position="402"/>
    </location>
</feature>
<keyword evidence="3" id="KW-0378">Hydrolase</keyword>
<feature type="compositionally biased region" description="Low complexity" evidence="6">
    <location>
        <begin position="250"/>
        <end position="264"/>
    </location>
</feature>
<comment type="similarity">
    <text evidence="1">Belongs to the peptidase C40 family.</text>
</comment>
<evidence type="ECO:0000313" key="11">
    <source>
        <dbReference type="Proteomes" id="UP000824101"/>
    </source>
</evidence>
<keyword evidence="4" id="KW-0788">Thiol protease</keyword>
<dbReference type="Pfam" id="PF00877">
    <property type="entry name" value="NLPC_P60"/>
    <property type="match status" value="1"/>
</dbReference>
<dbReference type="SUPFAM" id="SSF54001">
    <property type="entry name" value="Cysteine proteinases"/>
    <property type="match status" value="1"/>
</dbReference>
<dbReference type="Gene3D" id="3.90.1720.10">
    <property type="entry name" value="endopeptidase domain like (from Nostoc punctiforme)"/>
    <property type="match status" value="1"/>
</dbReference>
<dbReference type="EMBL" id="DXBC01000093">
    <property type="protein sequence ID" value="HIZ79320.1"/>
    <property type="molecule type" value="Genomic_DNA"/>
</dbReference>
<reference evidence="10" key="1">
    <citation type="journal article" date="2021" name="PeerJ">
        <title>Extensive microbial diversity within the chicken gut microbiome revealed by metagenomics and culture.</title>
        <authorList>
            <person name="Gilroy R."/>
            <person name="Ravi A."/>
            <person name="Getino M."/>
            <person name="Pursley I."/>
            <person name="Horton D.L."/>
            <person name="Alikhan N.F."/>
            <person name="Baker D."/>
            <person name="Gharbi K."/>
            <person name="Hall N."/>
            <person name="Watson M."/>
            <person name="Adriaenssens E.M."/>
            <person name="Foster-Nyarko E."/>
            <person name="Jarju S."/>
            <person name="Secka A."/>
            <person name="Antonio M."/>
            <person name="Oren A."/>
            <person name="Chaudhuri R.R."/>
            <person name="La Ragione R."/>
            <person name="Hildebrand F."/>
            <person name="Pallen M.J."/>
        </authorList>
    </citation>
    <scope>NUCLEOTIDE SEQUENCE</scope>
    <source>
        <strain evidence="10">ChiBcec1-1093</strain>
    </source>
</reference>
<proteinExistence type="inferred from homology"/>
<dbReference type="InterPro" id="IPR051202">
    <property type="entry name" value="Peptidase_C40"/>
</dbReference>
<keyword evidence="5" id="KW-0175">Coiled coil</keyword>
<dbReference type="PANTHER" id="PTHR47053">
    <property type="entry name" value="MUREIN DD-ENDOPEPTIDASE MEPH-RELATED"/>
    <property type="match status" value="1"/>
</dbReference>
<protein>
    <submittedName>
        <fullName evidence="10">C40 family peptidase</fullName>
    </submittedName>
</protein>
<sequence>MIRAVILAGGMTLAAAFPAMADEVVPALTSSGNSVQTVTATSGESYDSIAICRVSNYVNVRAEANTSSAVVGKIYDDCAATILVTVAGEDGDWYQIRSGTVEGYVKSQYFITGAEAEAVAAVVGTTYATVTSDSGLRLREGPSLETAILTTLDSGTSYEVIGEQDGFAHLLIDDTLQGYVSTDYITTRVEFRQAVSLEEEAAMQQEKEQQAAEAQAAIEKLEQTKEENIIPANPAGEGTSHSAEAPPVTDNNTSDSGSQSGTSSAGENGPGYYTPEGEEAVMSATRDAIVAYAKQFLGNPYVYGGSSLTEGTDCSGFVMRVFEHFGISTGRSSRDQAANVKEIAISDVQPGDLLFYASGDTINHVAIYIGGGQIIHAGSSRTGICIANANYRTPYKAGTFLN</sequence>
<evidence type="ECO:0000256" key="1">
    <source>
        <dbReference type="ARBA" id="ARBA00007074"/>
    </source>
</evidence>
<feature type="region of interest" description="Disordered" evidence="6">
    <location>
        <begin position="231"/>
        <end position="276"/>
    </location>
</feature>
<evidence type="ECO:0000259" key="8">
    <source>
        <dbReference type="PROSITE" id="PS51781"/>
    </source>
</evidence>
<feature type="domain" description="NlpC/P60" evidence="9">
    <location>
        <begin position="283"/>
        <end position="402"/>
    </location>
</feature>
<keyword evidence="7" id="KW-0732">Signal</keyword>
<feature type="coiled-coil region" evidence="5">
    <location>
        <begin position="194"/>
        <end position="227"/>
    </location>
</feature>
<dbReference type="InterPro" id="IPR003646">
    <property type="entry name" value="SH3-like_bac-type"/>
</dbReference>
<dbReference type="PROSITE" id="PS51781">
    <property type="entry name" value="SH3B"/>
    <property type="match status" value="2"/>
</dbReference>
<dbReference type="Proteomes" id="UP000824101">
    <property type="component" value="Unassembled WGS sequence"/>
</dbReference>
<feature type="domain" description="SH3b" evidence="8">
    <location>
        <begin position="43"/>
        <end position="114"/>
    </location>
</feature>
<evidence type="ECO:0000256" key="6">
    <source>
        <dbReference type="SAM" id="MobiDB-lite"/>
    </source>
</evidence>
<dbReference type="Pfam" id="PF08239">
    <property type="entry name" value="SH3_3"/>
    <property type="match status" value="2"/>
</dbReference>
<evidence type="ECO:0000256" key="5">
    <source>
        <dbReference type="SAM" id="Coils"/>
    </source>
</evidence>
<dbReference type="InterPro" id="IPR038765">
    <property type="entry name" value="Papain-like_cys_pep_sf"/>
</dbReference>
<feature type="signal peptide" evidence="7">
    <location>
        <begin position="1"/>
        <end position="21"/>
    </location>
</feature>
<gene>
    <name evidence="10" type="ORF">IAA17_05985</name>
</gene>
<comment type="caution">
    <text evidence="10">The sequence shown here is derived from an EMBL/GenBank/DDBJ whole genome shotgun (WGS) entry which is preliminary data.</text>
</comment>
<evidence type="ECO:0000313" key="10">
    <source>
        <dbReference type="EMBL" id="HIZ79320.1"/>
    </source>
</evidence>
<feature type="domain" description="SH3b" evidence="8">
    <location>
        <begin position="125"/>
        <end position="189"/>
    </location>
</feature>
<evidence type="ECO:0000256" key="3">
    <source>
        <dbReference type="ARBA" id="ARBA00022801"/>
    </source>
</evidence>
<dbReference type="GO" id="GO:0008234">
    <property type="term" value="F:cysteine-type peptidase activity"/>
    <property type="evidence" value="ECO:0007669"/>
    <property type="project" value="UniProtKB-KW"/>
</dbReference>
<dbReference type="PANTHER" id="PTHR47053:SF1">
    <property type="entry name" value="MUREIN DD-ENDOPEPTIDASE MEPH-RELATED"/>
    <property type="match status" value="1"/>
</dbReference>
<evidence type="ECO:0000256" key="4">
    <source>
        <dbReference type="ARBA" id="ARBA00022807"/>
    </source>
</evidence>
<dbReference type="Gene3D" id="2.30.30.40">
    <property type="entry name" value="SH3 Domains"/>
    <property type="match status" value="2"/>
</dbReference>
<organism evidence="10 11">
    <name type="scientific">Candidatus Lachnoclostridium stercorigallinarum</name>
    <dbReference type="NCBI Taxonomy" id="2838634"/>
    <lineage>
        <taxon>Bacteria</taxon>
        <taxon>Bacillati</taxon>
        <taxon>Bacillota</taxon>
        <taxon>Clostridia</taxon>
        <taxon>Lachnospirales</taxon>
        <taxon>Lachnospiraceae</taxon>
    </lineage>
</organism>
<reference evidence="10" key="2">
    <citation type="submission" date="2021-04" db="EMBL/GenBank/DDBJ databases">
        <authorList>
            <person name="Gilroy R."/>
        </authorList>
    </citation>
    <scope>NUCLEOTIDE SEQUENCE</scope>
    <source>
        <strain evidence="10">ChiBcec1-1093</strain>
    </source>
</reference>
<evidence type="ECO:0000259" key="9">
    <source>
        <dbReference type="PROSITE" id="PS51935"/>
    </source>
</evidence>
<evidence type="ECO:0000256" key="7">
    <source>
        <dbReference type="SAM" id="SignalP"/>
    </source>
</evidence>
<keyword evidence="2" id="KW-0645">Protease</keyword>